<dbReference type="OMA" id="LRWHGWK"/>
<evidence type="ECO:0000313" key="1">
    <source>
        <dbReference type="EMBL" id="OBZ67006.1"/>
    </source>
</evidence>
<dbReference type="OrthoDB" id="2745598at2759"/>
<dbReference type="Proteomes" id="UP000092993">
    <property type="component" value="Unassembled WGS sequence"/>
</dbReference>
<proteinExistence type="predicted"/>
<gene>
    <name evidence="1" type="ORF">A0H81_12826</name>
</gene>
<protein>
    <recommendedName>
        <fullName evidence="3">F-box domain-containing protein</fullName>
    </recommendedName>
</protein>
<comment type="caution">
    <text evidence="1">The sequence shown here is derived from an EMBL/GenBank/DDBJ whole genome shotgun (WGS) entry which is preliminary data.</text>
</comment>
<organism evidence="1 2">
    <name type="scientific">Grifola frondosa</name>
    <name type="common">Maitake</name>
    <name type="synonym">Polyporus frondosus</name>
    <dbReference type="NCBI Taxonomy" id="5627"/>
    <lineage>
        <taxon>Eukaryota</taxon>
        <taxon>Fungi</taxon>
        <taxon>Dikarya</taxon>
        <taxon>Basidiomycota</taxon>
        <taxon>Agaricomycotina</taxon>
        <taxon>Agaricomycetes</taxon>
        <taxon>Polyporales</taxon>
        <taxon>Grifolaceae</taxon>
        <taxon>Grifola</taxon>
    </lineage>
</organism>
<accession>A0A1C7LS68</accession>
<dbReference type="AlphaFoldDB" id="A0A1C7LS68"/>
<name>A0A1C7LS68_GRIFR</name>
<keyword evidence="2" id="KW-1185">Reference proteome</keyword>
<dbReference type="EMBL" id="LUGG01000025">
    <property type="protein sequence ID" value="OBZ67006.1"/>
    <property type="molecule type" value="Genomic_DNA"/>
</dbReference>
<sequence>MIILADDVLEVVFAHLRQGRLPPAVIRVNKQWYRLGVRDLYSDISLKLAVGSTIDSPEPVISCMKTLATSPTAVAVRHLAIQGFVSGGIRDLILSILEKTTGLLSLDIRIQVFPPDPLLSHRLCTSKEFLSRLVAINTSDVSSFILLAAGRSLHAIRIHGFMDALLRDQVLTTLVASSSQLTQLQLAFNIETIGAITELLCRITHSFPTITVLGVQFRLPKPADVTFEVLEHIIHEVGPVLSCLYSLNTLSLAVLPDPMLQPSRETPTIDDNRLQANIDRHEAKTRELAQMVVANYASALRRIELRWHGWTVDTNGWTPIDQCDDVGCSRQGCTEAMRPRGIFDRNGTCTP</sequence>
<reference evidence="1 2" key="1">
    <citation type="submission" date="2016-03" db="EMBL/GenBank/DDBJ databases">
        <title>Whole genome sequencing of Grifola frondosa 9006-11.</title>
        <authorList>
            <person name="Min B."/>
            <person name="Park H."/>
            <person name="Kim J.-G."/>
            <person name="Cho H."/>
            <person name="Oh Y.-L."/>
            <person name="Kong W.-S."/>
            <person name="Choi I.-G."/>
        </authorList>
    </citation>
    <scope>NUCLEOTIDE SEQUENCE [LARGE SCALE GENOMIC DNA]</scope>
    <source>
        <strain evidence="1 2">9006-11</strain>
    </source>
</reference>
<evidence type="ECO:0008006" key="3">
    <source>
        <dbReference type="Google" id="ProtNLM"/>
    </source>
</evidence>
<evidence type="ECO:0000313" key="2">
    <source>
        <dbReference type="Proteomes" id="UP000092993"/>
    </source>
</evidence>